<dbReference type="OrthoDB" id="1778796at2"/>
<dbReference type="AlphaFoldDB" id="W8TM84"/>
<evidence type="ECO:0000313" key="3">
    <source>
        <dbReference type="Proteomes" id="UP000019591"/>
    </source>
</evidence>
<sequence length="74" mass="7996">MAIVEKVASNLQLTYSMGIGTDGKEVFKRKTFKNFRPEVLDADILAVASGLAAVQEPALSEVRRVDESVISDLG</sequence>
<dbReference type="Proteomes" id="UP000019591">
    <property type="component" value="Chromosome"/>
</dbReference>
<dbReference type="STRING" id="1286171.EAL2_c20360"/>
<evidence type="ECO:0000259" key="1">
    <source>
        <dbReference type="Pfam" id="PF07872"/>
    </source>
</evidence>
<gene>
    <name evidence="2" type="ORF">EAL2_c20360</name>
</gene>
<dbReference type="Pfam" id="PF07872">
    <property type="entry name" value="DUF1659"/>
    <property type="match status" value="1"/>
</dbReference>
<dbReference type="PATRIC" id="fig|1286171.3.peg.1982"/>
<feature type="domain" description="DUF1659" evidence="1">
    <location>
        <begin position="4"/>
        <end position="71"/>
    </location>
</feature>
<dbReference type="EMBL" id="CP007452">
    <property type="protein sequence ID" value="AHM57317.1"/>
    <property type="molecule type" value="Genomic_DNA"/>
</dbReference>
<name>W8TM84_PEPAC</name>
<dbReference type="InterPro" id="IPR012454">
    <property type="entry name" value="DUF1659"/>
</dbReference>
<dbReference type="HOGENOM" id="CLU_196603_1_2_9"/>
<protein>
    <recommendedName>
        <fullName evidence="1">DUF1659 domain-containing protein</fullName>
    </recommendedName>
</protein>
<dbReference type="RefSeq" id="WP_025436252.1">
    <property type="nucleotide sequence ID" value="NZ_CP007452.1"/>
</dbReference>
<reference evidence="2 3" key="1">
    <citation type="journal article" date="2014" name="Genome Announc.">
        <title>Complete Genome Sequence of Amino Acid-Utilizing Eubacterium acidaminophilum al-2 (DSM 3953).</title>
        <authorList>
            <person name="Poehlein A."/>
            <person name="Andreesen J.R."/>
            <person name="Daniel R."/>
        </authorList>
    </citation>
    <scope>NUCLEOTIDE SEQUENCE [LARGE SCALE GENOMIC DNA]</scope>
    <source>
        <strain evidence="2 3">DSM 3953</strain>
    </source>
</reference>
<organism evidence="2 3">
    <name type="scientific">Peptoclostridium acidaminophilum DSM 3953</name>
    <dbReference type="NCBI Taxonomy" id="1286171"/>
    <lineage>
        <taxon>Bacteria</taxon>
        <taxon>Bacillati</taxon>
        <taxon>Bacillota</taxon>
        <taxon>Clostridia</taxon>
        <taxon>Peptostreptococcales</taxon>
        <taxon>Peptoclostridiaceae</taxon>
        <taxon>Peptoclostridium</taxon>
    </lineage>
</organism>
<keyword evidence="3" id="KW-1185">Reference proteome</keyword>
<dbReference type="eggNOG" id="ENOG502ZUFQ">
    <property type="taxonomic scope" value="Bacteria"/>
</dbReference>
<accession>W8TM84</accession>
<dbReference type="KEGG" id="eac:EAL2_c20360"/>
<evidence type="ECO:0000313" key="2">
    <source>
        <dbReference type="EMBL" id="AHM57317.1"/>
    </source>
</evidence>
<proteinExistence type="predicted"/>